<evidence type="ECO:0000313" key="2">
    <source>
        <dbReference type="EMBL" id="QSZ66128.1"/>
    </source>
</evidence>
<organism evidence="2 3">
    <name type="scientific">Methanofollis aquaemaris</name>
    <dbReference type="NCBI Taxonomy" id="126734"/>
    <lineage>
        <taxon>Archaea</taxon>
        <taxon>Methanobacteriati</taxon>
        <taxon>Methanobacteriota</taxon>
        <taxon>Stenosarchaea group</taxon>
        <taxon>Methanomicrobia</taxon>
        <taxon>Methanomicrobiales</taxon>
        <taxon>Methanomicrobiaceae</taxon>
        <taxon>Methanofollis</taxon>
    </lineage>
</organism>
<reference evidence="2" key="2">
    <citation type="submission" date="2019-02" db="EMBL/GenBank/DDBJ databases">
        <authorList>
            <person name="Chen S.-C."/>
            <person name="Chien H.-H."/>
            <person name="Lai M.-C."/>
        </authorList>
    </citation>
    <scope>NUCLEOTIDE SEQUENCE</scope>
    <source>
        <strain evidence="2">N2F9704</strain>
    </source>
</reference>
<evidence type="ECO:0000256" key="1">
    <source>
        <dbReference type="SAM" id="MobiDB-lite"/>
    </source>
</evidence>
<sequence length="200" mass="22056">MDLHVDAETFANFGRRETFSLAEWENIVKALHEEYLRTVKYRGDKLFVAERFCVHAGGLLLHPACRAGEDDFGPSFAFPATFRHVYECGDFFLFAQVGDFILPGTAIALLILAPVFRIPAFDPGAQGRISGGPRAEGGSCPERGRRAGKNGGKTARMGAGSRETERTPIPKVTGEIHESPCRQDRNFLKKRRGKISSCPD</sequence>
<protein>
    <submittedName>
        <fullName evidence="2">Uncharacterized protein</fullName>
    </submittedName>
</protein>
<dbReference type="AlphaFoldDB" id="A0A8A3S143"/>
<dbReference type="Proteomes" id="UP001042704">
    <property type="component" value="Chromosome"/>
</dbReference>
<reference evidence="2" key="1">
    <citation type="journal article" date="2001" name="Int. J. Syst. Evol. Microbiol.">
        <title>Methanofollis aquaemaris sp. nov., a methanogen isolated from an aquaculture fish pond.</title>
        <authorList>
            <person name="Lai M.C."/>
            <person name="Chen S.C."/>
        </authorList>
    </citation>
    <scope>NUCLEOTIDE SEQUENCE</scope>
    <source>
        <strain evidence="2">N2F9704</strain>
    </source>
</reference>
<dbReference type="KEGG" id="maqe:RJ40_00730"/>
<proteinExistence type="predicted"/>
<feature type="region of interest" description="Disordered" evidence="1">
    <location>
        <begin position="127"/>
        <end position="200"/>
    </location>
</feature>
<gene>
    <name evidence="2" type="ORF">RJ40_00730</name>
</gene>
<accession>A0A8A3S143</accession>
<name>A0A8A3S143_9EURY</name>
<keyword evidence="3" id="KW-1185">Reference proteome</keyword>
<feature type="compositionally biased region" description="Basic and acidic residues" evidence="1">
    <location>
        <begin position="162"/>
        <end position="187"/>
    </location>
</feature>
<evidence type="ECO:0000313" key="3">
    <source>
        <dbReference type="Proteomes" id="UP001042704"/>
    </source>
</evidence>
<dbReference type="EMBL" id="CP036172">
    <property type="protein sequence ID" value="QSZ66128.1"/>
    <property type="molecule type" value="Genomic_DNA"/>
</dbReference>